<dbReference type="SMART" id="SM00388">
    <property type="entry name" value="HisKA"/>
    <property type="match status" value="1"/>
</dbReference>
<dbReference type="InterPro" id="IPR011006">
    <property type="entry name" value="CheY-like_superfamily"/>
</dbReference>
<dbReference type="CDD" id="cd16922">
    <property type="entry name" value="HATPase_EvgS-ArcB-TorS-like"/>
    <property type="match status" value="1"/>
</dbReference>
<evidence type="ECO:0000259" key="20">
    <source>
        <dbReference type="PROSITE" id="PS50109"/>
    </source>
</evidence>
<dbReference type="CDD" id="cd00082">
    <property type="entry name" value="HisKA"/>
    <property type="match status" value="1"/>
</dbReference>
<feature type="domain" description="Histidine kinase" evidence="20">
    <location>
        <begin position="1061"/>
        <end position="1282"/>
    </location>
</feature>
<dbReference type="SUPFAM" id="SSF53850">
    <property type="entry name" value="Periplasmic binding protein-like II"/>
    <property type="match status" value="3"/>
</dbReference>
<evidence type="ECO:0000256" key="17">
    <source>
        <dbReference type="PROSITE-ProRule" id="PRU00169"/>
    </source>
</evidence>
<dbReference type="Gene3D" id="3.40.190.10">
    <property type="entry name" value="Periplasmic binding protein-like II"/>
    <property type="match status" value="6"/>
</dbReference>
<sequence>MLSRITAAIGAILSLLLTVNAWSQSQVEEFTQQEKQWIAENTVVSVAPDANFYPYAFINLQGDFDGVTRSYLDVIEEISGLRFDYKLGMQWKDMLQGLKSGEFSLIPMMYLDSAKQDFVNYSHPFLLHTEYVFTQSDVPTIASVDDLAGKVVAIVEGFEQVNWLKTNFPQLKFKTYPELSHTLQAVADGEAYAAIAELSSALYIKNKLRLSNIKNNSVVLGRKNIPIHMGLAKHSPVLLSIIDKSIKKIDIATRNKIRGRWLTDSSSQQLLPGAFGFGRPPYMYDQSSEVGLELEIVREVLSSIGYQLGDIEQIPTVRAHEILSEDQSLDFSAGLVAKEDGELFYSDNIVQFHNVALTRKTDQLNITKVSQLAEFSVTAFEGASEVLGKPLAGVAKVSSSYQEYGVQEQSLEQFFSGNAQVVIADQSLLEWTIKHSGLTALLQSDFVVHDIFEQADVGYAVAFRNDYYRDIFNQALQEFKQSTDYSKLNDLYAKSDFSNQIKRASLLSDLLAPHIFNDDLKIIKHIVGVFQKNSNIKAIVVSSDSPPKVIFKAQEIDGQLKEVDVLQISHLSKLSKESYFVHNNNPDKVGEVILYFEATSSSQIGSPSIPNISRFTLLNEEQTADLRDSYERHQLSGQQINFTKEELAWMADNPEVAVAVDPSALPYEAFDEGGNYIGIVADYLQLLSVSTGLTLKPVPVESWQDSLKLIQNREVKLVSAALNNKWLELDYHPALPLVESELAYMGLERDGFFGSAEQLAGKKIGIIKGASQTRSIVNRYPDIDWQYPENTEQGFIAVADGEYHGMVDSLLVLNYLIQTRGYSQMAIAADFDREIVSTLFVIKSEPLLHSIINKAIDAVTQQQSDDITLSWVPNKLVEKVDYGLVTQISMGALVLIFLTLFWNRKLASHIKARELAEQKIQQREQLLFDMLNAAPIGVAIVQNNKTVFSNKTCRDMFGVAANELDDFQVTNIYCDISQRDECYRKLALGEEVANVEMSFKRTDGSQFIGSANYLNTQFKDQPAVLFWCYDISELKDLNNQLSLAIDEADNANKAKSDFLANMSHEIRTPMNAIIGMTHLALNAELDRKTRGYLNKVSHAAASLLGIINDILDFSKIEAGKLDMECLDISIQDILQNQLNLIELKAQDKGVEVLTVVEPSVPHNLMGDPLRLGQIFTNLASNAIKFTEQGEIAFSVKLLEQQTNRAKLQFSVRDTGIGISPEQQQKLFQSFTQADASTTRQYGGTGLGLTICKRLVELMEGEIWLESALGEGTEFLFTAWFKLNHERPAMRSAISPTSLENMCILVVDDNESAAEIMASIVSSFSPEVSVVHAGSEAQALVAKHPNKFDVAIVDWNMPDMDGVATCEAIRQEAGSHPVKFIMVSAYDHARFKAQSEDAGVSAYLAKPITASEVFNAIAEVSGRDVALYTPLAKLSDKLTLAKQKLQGAHVLLVEDNELNQDLAIELLNSIGVSCELAENGKLAIEKLHQSAFDGVLMDIQMPVMDGYTATQKIREFDLELVIIAMTANAMSGDRERVISAGMNDYISKPIDVEAMINTMAEWISASGLQQTAPVSAQEEPVPSGITEGLNPEIIDQAAGLATCNGNANLYFKLLNKFSINQRSFAEQFEQACGESDWVLATRLIHTLKGNAGNIGALSLQAAAAELEAVAASILSAEGSNSYKNSHERIQSLLSDVSTLLELVFQEIDLLLPKGTTHEIAEDDSQQQNNLQQLKAELSTLEAQLEECDVDAVERIDELAELAFPPEVKKQLLGINKAAAEYDFEAASEQLQSLKSLLS</sequence>
<evidence type="ECO:0000256" key="10">
    <source>
        <dbReference type="ARBA" id="ARBA00022840"/>
    </source>
</evidence>
<dbReference type="GO" id="GO:0005524">
    <property type="term" value="F:ATP binding"/>
    <property type="evidence" value="ECO:0007669"/>
    <property type="project" value="UniProtKB-KW"/>
</dbReference>
<feature type="modified residue" description="Phosphohistidine" evidence="16">
    <location>
        <position position="1644"/>
    </location>
</feature>
<keyword evidence="24" id="KW-1185">Reference proteome</keyword>
<evidence type="ECO:0000256" key="2">
    <source>
        <dbReference type="ARBA" id="ARBA00004651"/>
    </source>
</evidence>
<dbReference type="Gene3D" id="3.30.565.10">
    <property type="entry name" value="Histidine kinase-like ATPase, C-terminal domain"/>
    <property type="match status" value="1"/>
</dbReference>
<dbReference type="SUPFAM" id="SSF52172">
    <property type="entry name" value="CheY-like"/>
    <property type="match status" value="2"/>
</dbReference>
<dbReference type="InterPro" id="IPR001789">
    <property type="entry name" value="Sig_transdc_resp-reg_receiver"/>
</dbReference>
<feature type="domain" description="Response regulatory" evidence="21">
    <location>
        <begin position="1302"/>
        <end position="1420"/>
    </location>
</feature>
<keyword evidence="10" id="KW-0067">ATP-binding</keyword>
<feature type="signal peptide" evidence="19">
    <location>
        <begin position="1"/>
        <end position="23"/>
    </location>
</feature>
<dbReference type="PROSITE" id="PS50894">
    <property type="entry name" value="HPT"/>
    <property type="match status" value="1"/>
</dbReference>
<dbReference type="InterPro" id="IPR003594">
    <property type="entry name" value="HATPase_dom"/>
</dbReference>
<dbReference type="SUPFAM" id="SSF47226">
    <property type="entry name" value="Histidine-containing phosphotransfer domain, HPT domain"/>
    <property type="match status" value="1"/>
</dbReference>
<dbReference type="EMBL" id="BARX01000006">
    <property type="protein sequence ID" value="GAD01159.1"/>
    <property type="molecule type" value="Genomic_DNA"/>
</dbReference>
<dbReference type="NCBIfam" id="TIGR00229">
    <property type="entry name" value="sensory_box"/>
    <property type="match status" value="1"/>
</dbReference>
<dbReference type="FunFam" id="3.30.565.10:FF:000010">
    <property type="entry name" value="Sensor histidine kinase RcsC"/>
    <property type="match status" value="1"/>
</dbReference>
<evidence type="ECO:0000259" key="22">
    <source>
        <dbReference type="PROSITE" id="PS50894"/>
    </source>
</evidence>
<dbReference type="Proteomes" id="UP000014461">
    <property type="component" value="Unassembled WGS sequence"/>
</dbReference>
<evidence type="ECO:0000256" key="19">
    <source>
        <dbReference type="SAM" id="SignalP"/>
    </source>
</evidence>
<dbReference type="InterPro" id="IPR008207">
    <property type="entry name" value="Sig_transdc_His_kin_Hpt_dom"/>
</dbReference>
<evidence type="ECO:0000313" key="23">
    <source>
        <dbReference type="EMBL" id="GAD01159.1"/>
    </source>
</evidence>
<comment type="caution">
    <text evidence="23">The sequence shown here is derived from an EMBL/GenBank/DDBJ whole genome shotgun (WGS) entry which is preliminary data.</text>
</comment>
<evidence type="ECO:0000259" key="21">
    <source>
        <dbReference type="PROSITE" id="PS50110"/>
    </source>
</evidence>
<dbReference type="SUPFAM" id="SSF47384">
    <property type="entry name" value="Homodimeric domain of signal transducing histidine kinase"/>
    <property type="match status" value="1"/>
</dbReference>
<name>R9PIE2_AGAAL</name>
<dbReference type="Pfam" id="PF02518">
    <property type="entry name" value="HATPase_c"/>
    <property type="match status" value="1"/>
</dbReference>
<feature type="domain" description="HPt" evidence="22">
    <location>
        <begin position="1605"/>
        <end position="1702"/>
    </location>
</feature>
<feature type="modified residue" description="4-aspartylphosphate" evidence="17">
    <location>
        <position position="1497"/>
    </location>
</feature>
<keyword evidence="9" id="KW-0418">Kinase</keyword>
<dbReference type="GO" id="GO:0000155">
    <property type="term" value="F:phosphorelay sensor kinase activity"/>
    <property type="evidence" value="ECO:0007669"/>
    <property type="project" value="InterPro"/>
</dbReference>
<dbReference type="InterPro" id="IPR005467">
    <property type="entry name" value="His_kinase_dom"/>
</dbReference>
<dbReference type="FunFam" id="1.10.287.130:FF:000002">
    <property type="entry name" value="Two-component osmosensing histidine kinase"/>
    <property type="match status" value="1"/>
</dbReference>
<dbReference type="InterPro" id="IPR036097">
    <property type="entry name" value="HisK_dim/P_sf"/>
</dbReference>
<keyword evidence="6" id="KW-0808">Transferase</keyword>
<evidence type="ECO:0000256" key="13">
    <source>
        <dbReference type="ARBA" id="ARBA00023136"/>
    </source>
</evidence>
<feature type="domain" description="Response regulatory" evidence="21">
    <location>
        <begin position="1448"/>
        <end position="1562"/>
    </location>
</feature>
<evidence type="ECO:0000256" key="3">
    <source>
        <dbReference type="ARBA" id="ARBA00012438"/>
    </source>
</evidence>
<evidence type="ECO:0000256" key="11">
    <source>
        <dbReference type="ARBA" id="ARBA00022989"/>
    </source>
</evidence>
<dbReference type="SMART" id="SM00062">
    <property type="entry name" value="PBPb"/>
    <property type="match status" value="2"/>
</dbReference>
<dbReference type="Pfam" id="PF00512">
    <property type="entry name" value="HisKA"/>
    <property type="match status" value="1"/>
</dbReference>
<organism evidence="23 24">
    <name type="scientific">Agarivorans albus MKT 106</name>
    <dbReference type="NCBI Taxonomy" id="1331007"/>
    <lineage>
        <taxon>Bacteria</taxon>
        <taxon>Pseudomonadati</taxon>
        <taxon>Pseudomonadota</taxon>
        <taxon>Gammaproteobacteria</taxon>
        <taxon>Alteromonadales</taxon>
        <taxon>Alteromonadaceae</taxon>
        <taxon>Agarivorans</taxon>
    </lineage>
</organism>
<dbReference type="STRING" id="1331007.AALB_1239"/>
<keyword evidence="7" id="KW-0812">Transmembrane</keyword>
<dbReference type="Gene3D" id="1.10.287.130">
    <property type="match status" value="1"/>
</dbReference>
<accession>R9PIE2</accession>
<evidence type="ECO:0000256" key="8">
    <source>
        <dbReference type="ARBA" id="ARBA00022741"/>
    </source>
</evidence>
<dbReference type="InterPro" id="IPR003661">
    <property type="entry name" value="HisK_dim/P_dom"/>
</dbReference>
<evidence type="ECO:0000313" key="24">
    <source>
        <dbReference type="Proteomes" id="UP000014461"/>
    </source>
</evidence>
<dbReference type="PANTHER" id="PTHR45339">
    <property type="entry name" value="HYBRID SIGNAL TRANSDUCTION HISTIDINE KINASE J"/>
    <property type="match status" value="1"/>
</dbReference>
<dbReference type="PROSITE" id="PS50110">
    <property type="entry name" value="RESPONSE_REGULATORY"/>
    <property type="match status" value="2"/>
</dbReference>
<feature type="modified residue" description="4-aspartylphosphate" evidence="17">
    <location>
        <position position="1353"/>
    </location>
</feature>
<dbReference type="EC" id="2.7.13.3" evidence="3"/>
<reference evidence="23" key="1">
    <citation type="journal article" date="2013" name="Genome Announc.">
        <title>Draft Genome Sequence of Agarivorans albus Strain MKT 106T, an Agarolytic Marine Bacterium.</title>
        <authorList>
            <person name="Yasuike M."/>
            <person name="Nakamura Y."/>
            <person name="Kai W."/>
            <person name="Fujiwara A."/>
            <person name="Fukui Y."/>
            <person name="Satomi M."/>
            <person name="Sano M."/>
        </authorList>
    </citation>
    <scope>NUCLEOTIDE SEQUENCE [LARGE SCALE GENOMIC DNA]</scope>
</reference>
<dbReference type="Gene3D" id="3.30.450.20">
    <property type="entry name" value="PAS domain"/>
    <property type="match status" value="1"/>
</dbReference>
<evidence type="ECO:0000256" key="9">
    <source>
        <dbReference type="ARBA" id="ARBA00022777"/>
    </source>
</evidence>
<evidence type="ECO:0000256" key="12">
    <source>
        <dbReference type="ARBA" id="ARBA00023012"/>
    </source>
</evidence>
<proteinExistence type="predicted"/>
<keyword evidence="11" id="KW-1133">Transmembrane helix</keyword>
<evidence type="ECO:0000256" key="16">
    <source>
        <dbReference type="PROSITE-ProRule" id="PRU00110"/>
    </source>
</evidence>
<dbReference type="InterPro" id="IPR035965">
    <property type="entry name" value="PAS-like_dom_sf"/>
</dbReference>
<dbReference type="Pfam" id="PF01627">
    <property type="entry name" value="Hpt"/>
    <property type="match status" value="1"/>
</dbReference>
<evidence type="ECO:0000256" key="18">
    <source>
        <dbReference type="SAM" id="Coils"/>
    </source>
</evidence>
<protein>
    <recommendedName>
        <fullName evidence="15">Sensory/regulatory protein RpfC</fullName>
        <ecNumber evidence="3">2.7.13.3</ecNumber>
    </recommendedName>
</protein>
<evidence type="ECO:0000256" key="6">
    <source>
        <dbReference type="ARBA" id="ARBA00022679"/>
    </source>
</evidence>
<evidence type="ECO:0000256" key="15">
    <source>
        <dbReference type="ARBA" id="ARBA00068150"/>
    </source>
</evidence>
<dbReference type="Gene3D" id="3.40.50.2300">
    <property type="match status" value="2"/>
</dbReference>
<comment type="subunit">
    <text evidence="14">At low DSF concentrations, interacts with RpfF.</text>
</comment>
<dbReference type="CDD" id="cd01007">
    <property type="entry name" value="PBP2_BvgS_HisK_like"/>
    <property type="match status" value="2"/>
</dbReference>
<dbReference type="InterPro" id="IPR036890">
    <property type="entry name" value="HATPase_C_sf"/>
</dbReference>
<dbReference type="GO" id="GO:0005886">
    <property type="term" value="C:plasma membrane"/>
    <property type="evidence" value="ECO:0007669"/>
    <property type="project" value="UniProtKB-SubCell"/>
</dbReference>
<dbReference type="InterPro" id="IPR000014">
    <property type="entry name" value="PAS"/>
</dbReference>
<dbReference type="InterPro" id="IPR001638">
    <property type="entry name" value="Solute-binding_3/MltF_N"/>
</dbReference>
<dbReference type="PANTHER" id="PTHR45339:SF1">
    <property type="entry name" value="HYBRID SIGNAL TRANSDUCTION HISTIDINE KINASE J"/>
    <property type="match status" value="1"/>
</dbReference>
<keyword evidence="13" id="KW-0472">Membrane</keyword>
<comment type="subcellular location">
    <subcellularLocation>
        <location evidence="2">Cell membrane</location>
        <topology evidence="2">Multi-pass membrane protein</topology>
    </subcellularLocation>
</comment>
<dbReference type="OrthoDB" id="9810730at2"/>
<comment type="catalytic activity">
    <reaction evidence="1">
        <text>ATP + protein L-histidine = ADP + protein N-phospho-L-histidine.</text>
        <dbReference type="EC" id="2.7.13.3"/>
    </reaction>
</comment>
<feature type="chain" id="PRO_5004478700" description="Sensory/regulatory protein RpfC" evidence="19">
    <location>
        <begin position="24"/>
        <end position="1797"/>
    </location>
</feature>
<dbReference type="InterPro" id="IPR036641">
    <property type="entry name" value="HPT_dom_sf"/>
</dbReference>
<gene>
    <name evidence="23" type="ORF">AALB_1239</name>
</gene>
<keyword evidence="12" id="KW-0902">Two-component regulatory system</keyword>
<dbReference type="PRINTS" id="PR00344">
    <property type="entry name" value="BCTRLSENSOR"/>
</dbReference>
<evidence type="ECO:0000256" key="4">
    <source>
        <dbReference type="ARBA" id="ARBA00022475"/>
    </source>
</evidence>
<evidence type="ECO:0000256" key="14">
    <source>
        <dbReference type="ARBA" id="ARBA00064003"/>
    </source>
</evidence>
<dbReference type="Gene3D" id="1.20.120.160">
    <property type="entry name" value="HPT domain"/>
    <property type="match status" value="1"/>
</dbReference>
<dbReference type="SMART" id="SM00448">
    <property type="entry name" value="REC"/>
    <property type="match status" value="2"/>
</dbReference>
<dbReference type="SUPFAM" id="SSF55785">
    <property type="entry name" value="PYP-like sensor domain (PAS domain)"/>
    <property type="match status" value="1"/>
</dbReference>
<keyword evidence="5 17" id="KW-0597">Phosphoprotein</keyword>
<dbReference type="InterPro" id="IPR004358">
    <property type="entry name" value="Sig_transdc_His_kin-like_C"/>
</dbReference>
<dbReference type="Pfam" id="PF00497">
    <property type="entry name" value="SBP_bac_3"/>
    <property type="match status" value="1"/>
</dbReference>
<evidence type="ECO:0000256" key="1">
    <source>
        <dbReference type="ARBA" id="ARBA00000085"/>
    </source>
</evidence>
<evidence type="ECO:0000256" key="7">
    <source>
        <dbReference type="ARBA" id="ARBA00022692"/>
    </source>
</evidence>
<dbReference type="SMART" id="SM00387">
    <property type="entry name" value="HATPase_c"/>
    <property type="match status" value="1"/>
</dbReference>
<dbReference type="CDD" id="cd17546">
    <property type="entry name" value="REC_hyHK_CKI1_RcsC-like"/>
    <property type="match status" value="2"/>
</dbReference>
<dbReference type="Pfam" id="PF00072">
    <property type="entry name" value="Response_reg"/>
    <property type="match status" value="2"/>
</dbReference>
<keyword evidence="4" id="KW-1003">Cell membrane</keyword>
<keyword evidence="8" id="KW-0547">Nucleotide-binding</keyword>
<evidence type="ECO:0000256" key="5">
    <source>
        <dbReference type="ARBA" id="ARBA00022553"/>
    </source>
</evidence>
<dbReference type="RefSeq" id="WP_016400927.1">
    <property type="nucleotide sequence ID" value="NZ_BARX01000006.1"/>
</dbReference>
<dbReference type="PROSITE" id="PS50109">
    <property type="entry name" value="HIS_KIN"/>
    <property type="match status" value="1"/>
</dbReference>
<keyword evidence="19" id="KW-0732">Signal</keyword>
<keyword evidence="18" id="KW-0175">Coiled coil</keyword>
<dbReference type="SUPFAM" id="SSF55874">
    <property type="entry name" value="ATPase domain of HSP90 chaperone/DNA topoisomerase II/histidine kinase"/>
    <property type="match status" value="1"/>
</dbReference>
<feature type="coiled-coil region" evidence="18">
    <location>
        <begin position="1722"/>
        <end position="1749"/>
    </location>
</feature>